<feature type="domain" description="Cytochrome c" evidence="7">
    <location>
        <begin position="13"/>
        <end position="100"/>
    </location>
</feature>
<keyword evidence="1" id="KW-0813">Transport</keyword>
<evidence type="ECO:0000259" key="7">
    <source>
        <dbReference type="PROSITE" id="PS51007"/>
    </source>
</evidence>
<evidence type="ECO:0000256" key="1">
    <source>
        <dbReference type="ARBA" id="ARBA00022448"/>
    </source>
</evidence>
<dbReference type="InterPro" id="IPR009056">
    <property type="entry name" value="Cyt_c-like_dom"/>
</dbReference>
<name>A0A849K8A9_9BURK</name>
<evidence type="ECO:0000256" key="2">
    <source>
        <dbReference type="ARBA" id="ARBA00022617"/>
    </source>
</evidence>
<keyword evidence="5 6" id="KW-0408">Iron</keyword>
<keyword evidence="4" id="KW-0249">Electron transport</keyword>
<organism evidence="8 9">
    <name type="scientific">Ramlibacter montanisoli</name>
    <dbReference type="NCBI Taxonomy" id="2732512"/>
    <lineage>
        <taxon>Bacteria</taxon>
        <taxon>Pseudomonadati</taxon>
        <taxon>Pseudomonadota</taxon>
        <taxon>Betaproteobacteria</taxon>
        <taxon>Burkholderiales</taxon>
        <taxon>Comamonadaceae</taxon>
        <taxon>Ramlibacter</taxon>
    </lineage>
</organism>
<dbReference type="Pfam" id="PF00034">
    <property type="entry name" value="Cytochrom_C"/>
    <property type="match status" value="1"/>
</dbReference>
<evidence type="ECO:0000313" key="8">
    <source>
        <dbReference type="EMBL" id="NNU44568.1"/>
    </source>
</evidence>
<proteinExistence type="predicted"/>
<dbReference type="PANTHER" id="PTHR33751">
    <property type="entry name" value="CBB3-TYPE CYTOCHROME C OXIDASE SUBUNIT FIXP"/>
    <property type="match status" value="1"/>
</dbReference>
<gene>
    <name evidence="8" type="ORF">HK415_17455</name>
</gene>
<evidence type="ECO:0000313" key="9">
    <source>
        <dbReference type="Proteomes" id="UP000552954"/>
    </source>
</evidence>
<dbReference type="InterPro" id="IPR050597">
    <property type="entry name" value="Cytochrome_c_Oxidase_Subunit"/>
</dbReference>
<evidence type="ECO:0000256" key="3">
    <source>
        <dbReference type="ARBA" id="ARBA00022723"/>
    </source>
</evidence>
<comment type="caution">
    <text evidence="8">The sequence shown here is derived from an EMBL/GenBank/DDBJ whole genome shotgun (WGS) entry which is preliminary data.</text>
</comment>
<sequence length="101" mass="10641">MRTILLCAGVAAASAAHGQSPDALYVKSLAATCANCHGTDGRTTTGSAVPALAGMPREYMLLQLKSFRDGSRPATVMHQITKGFSEPQLQQIASYFAAQKK</sequence>
<dbReference type="EMBL" id="JABFCS010000001">
    <property type="protein sequence ID" value="NNU44568.1"/>
    <property type="molecule type" value="Genomic_DNA"/>
</dbReference>
<dbReference type="SUPFAM" id="SSF46626">
    <property type="entry name" value="Cytochrome c"/>
    <property type="match status" value="1"/>
</dbReference>
<dbReference type="InterPro" id="IPR036909">
    <property type="entry name" value="Cyt_c-like_dom_sf"/>
</dbReference>
<evidence type="ECO:0000256" key="4">
    <source>
        <dbReference type="ARBA" id="ARBA00022982"/>
    </source>
</evidence>
<evidence type="ECO:0000256" key="5">
    <source>
        <dbReference type="ARBA" id="ARBA00023004"/>
    </source>
</evidence>
<dbReference type="GO" id="GO:0009055">
    <property type="term" value="F:electron transfer activity"/>
    <property type="evidence" value="ECO:0007669"/>
    <property type="project" value="InterPro"/>
</dbReference>
<dbReference type="PROSITE" id="PS51007">
    <property type="entry name" value="CYTC"/>
    <property type="match status" value="1"/>
</dbReference>
<protein>
    <submittedName>
        <fullName evidence="8">C-type cytochrome</fullName>
    </submittedName>
</protein>
<keyword evidence="2 6" id="KW-0349">Heme</keyword>
<evidence type="ECO:0000256" key="6">
    <source>
        <dbReference type="PROSITE-ProRule" id="PRU00433"/>
    </source>
</evidence>
<accession>A0A849K8A9</accession>
<reference evidence="8 9" key="1">
    <citation type="submission" date="2020-05" db="EMBL/GenBank/DDBJ databases">
        <authorList>
            <person name="Khan S.A."/>
            <person name="Jeon C.O."/>
            <person name="Chun B.H."/>
        </authorList>
    </citation>
    <scope>NUCLEOTIDE SEQUENCE [LARGE SCALE GENOMIC DNA]</scope>
    <source>
        <strain evidence="8 9">B156</strain>
    </source>
</reference>
<dbReference type="GO" id="GO:0046872">
    <property type="term" value="F:metal ion binding"/>
    <property type="evidence" value="ECO:0007669"/>
    <property type="project" value="UniProtKB-KW"/>
</dbReference>
<keyword evidence="3 6" id="KW-0479">Metal-binding</keyword>
<dbReference type="Proteomes" id="UP000552954">
    <property type="component" value="Unassembled WGS sequence"/>
</dbReference>
<reference evidence="8 9" key="2">
    <citation type="submission" date="2020-06" db="EMBL/GenBank/DDBJ databases">
        <title>Ramlibacter rhizophilus sp. nov., isolated from rhizosphere soil of national flower Mugunghwa from South Korea.</title>
        <authorList>
            <person name="Zheng-Fei Y."/>
            <person name="Huan T."/>
        </authorList>
    </citation>
    <scope>NUCLEOTIDE SEQUENCE [LARGE SCALE GENOMIC DNA]</scope>
    <source>
        <strain evidence="8 9">B156</strain>
    </source>
</reference>
<dbReference type="PANTHER" id="PTHR33751:SF9">
    <property type="entry name" value="CYTOCHROME C4"/>
    <property type="match status" value="1"/>
</dbReference>
<keyword evidence="9" id="KW-1185">Reference proteome</keyword>
<dbReference type="AlphaFoldDB" id="A0A849K8A9"/>
<dbReference type="GO" id="GO:0020037">
    <property type="term" value="F:heme binding"/>
    <property type="evidence" value="ECO:0007669"/>
    <property type="project" value="InterPro"/>
</dbReference>
<dbReference type="Gene3D" id="1.10.760.10">
    <property type="entry name" value="Cytochrome c-like domain"/>
    <property type="match status" value="1"/>
</dbReference>